<organism evidence="1 2">
    <name type="scientific">Latilactobacillus curvatus</name>
    <name type="common">Lactobacillus curvatus</name>
    <dbReference type="NCBI Taxonomy" id="28038"/>
    <lineage>
        <taxon>Bacteria</taxon>
        <taxon>Bacillati</taxon>
        <taxon>Bacillota</taxon>
        <taxon>Bacilli</taxon>
        <taxon>Lactobacillales</taxon>
        <taxon>Lactobacillaceae</taxon>
        <taxon>Latilactobacillus</taxon>
    </lineage>
</organism>
<dbReference type="FunFam" id="2.40.50.140:FF:000045">
    <property type="entry name" value="Phenylalanine--tRNA ligase beta subunit"/>
    <property type="match status" value="1"/>
</dbReference>
<reference evidence="1" key="1">
    <citation type="submission" date="2023-02" db="EMBL/GenBank/DDBJ databases">
        <title>Complete genome sequence of Lactobacillus curvatus CACC879 isolated from Pig feces.</title>
        <authorList>
            <person name="Park S."/>
            <person name="Park M.A."/>
            <person name="Kim D.-H."/>
            <person name="Kim Y."/>
        </authorList>
    </citation>
    <scope>NUCLEOTIDE SEQUENCE</scope>
    <source>
        <strain evidence="1">CACC879</strain>
    </source>
</reference>
<dbReference type="AlphaFoldDB" id="A0A0B2XQ92"/>
<dbReference type="Pfam" id="PF14794">
    <property type="entry name" value="DUF4479"/>
    <property type="match status" value="1"/>
</dbReference>
<proteinExistence type="predicted"/>
<dbReference type="Proteomes" id="UP001215533">
    <property type="component" value="Chromosome"/>
</dbReference>
<dbReference type="OrthoDB" id="9805455at2"/>
<accession>A0A0B2XQ92</accession>
<dbReference type="SUPFAM" id="SSF50249">
    <property type="entry name" value="Nucleic acid-binding proteins"/>
    <property type="match status" value="1"/>
</dbReference>
<gene>
    <name evidence="1" type="ORF">PSR33_02530</name>
</gene>
<evidence type="ECO:0000313" key="2">
    <source>
        <dbReference type="Proteomes" id="UP001215533"/>
    </source>
</evidence>
<dbReference type="Gene3D" id="2.40.50.140">
    <property type="entry name" value="Nucleic acid-binding proteins"/>
    <property type="match status" value="1"/>
</dbReference>
<sequence length="209" mass="22208">MLIASMNQAAFPNILVVMTQPDVEKQVTTEKQSIVRISDQADQTIGYNFLAVNELLPDLQFNGVQTLTEQQVAVLNEALVAAGFTGDLVADETPHIVVGYVQECDVHPDSDHMHVTQTQIAPDQTVQIVCGAANIAQGQKVIVATVGAVMPEGKIIWPGQLRGVQSDGMICAAREIGVAGAPAKGIMVLPDDWEVGREVTADAVAALLK</sequence>
<dbReference type="CDD" id="cd02796">
    <property type="entry name" value="tRNA_bind_bactPheRS"/>
    <property type="match status" value="1"/>
</dbReference>
<dbReference type="NCBIfam" id="NF045760">
    <property type="entry name" value="YtpR"/>
    <property type="match status" value="1"/>
</dbReference>
<dbReference type="InterPro" id="IPR027855">
    <property type="entry name" value="DUF4479"/>
</dbReference>
<dbReference type="Gene3D" id="3.30.1940.10">
    <property type="entry name" value="YtpR-like"/>
    <property type="match status" value="1"/>
</dbReference>
<dbReference type="PROSITE" id="PS50886">
    <property type="entry name" value="TRBD"/>
    <property type="match status" value="1"/>
</dbReference>
<dbReference type="EMBL" id="CP117683">
    <property type="protein sequence ID" value="WDC92446.1"/>
    <property type="molecule type" value="Genomic_DNA"/>
</dbReference>
<dbReference type="InterPro" id="IPR033714">
    <property type="entry name" value="tRNA_bind_bactPheRS"/>
</dbReference>
<dbReference type="InterPro" id="IPR037154">
    <property type="entry name" value="YtpR-like_sf"/>
</dbReference>
<name>A0A0B2XQ92_LATCU</name>
<dbReference type="RefSeq" id="WP_039098155.1">
    <property type="nucleotide sequence ID" value="NZ_BJOQ01000021.1"/>
</dbReference>
<dbReference type="GO" id="GO:0000049">
    <property type="term" value="F:tRNA binding"/>
    <property type="evidence" value="ECO:0007669"/>
    <property type="project" value="UniProtKB-UniRule"/>
</dbReference>
<dbReference type="InterPro" id="IPR012340">
    <property type="entry name" value="NA-bd_OB-fold"/>
</dbReference>
<dbReference type="InterPro" id="IPR002547">
    <property type="entry name" value="tRNA-bd_dom"/>
</dbReference>
<dbReference type="GeneID" id="49609996"/>
<protein>
    <submittedName>
        <fullName evidence="1">DUF4479 and tRNA-binding domain-containing protein</fullName>
    </submittedName>
</protein>
<dbReference type="Pfam" id="PF01588">
    <property type="entry name" value="tRNA_bind"/>
    <property type="match status" value="1"/>
</dbReference>
<evidence type="ECO:0000313" key="1">
    <source>
        <dbReference type="EMBL" id="WDC92446.1"/>
    </source>
</evidence>